<keyword evidence="1" id="KW-0472">Membrane</keyword>
<feature type="transmembrane region" description="Helical" evidence="1">
    <location>
        <begin position="42"/>
        <end position="60"/>
    </location>
</feature>
<comment type="caution">
    <text evidence="2">The sequence shown here is derived from an EMBL/GenBank/DDBJ whole genome shotgun (WGS) entry which is preliminary data.</text>
</comment>
<reference evidence="2 3" key="2">
    <citation type="submission" date="2017-02" db="EMBL/GenBank/DDBJ databases">
        <title>A genome survey and senescence transcriptome analysis in Lentinula edodes.</title>
        <authorList>
            <person name="Sakamoto Y."/>
            <person name="Nakade K."/>
            <person name="Sato S."/>
            <person name="Yoshida Y."/>
            <person name="Miyazaki K."/>
            <person name="Natsume S."/>
            <person name="Konno N."/>
        </authorList>
    </citation>
    <scope>NUCLEOTIDE SEQUENCE [LARGE SCALE GENOMIC DNA]</scope>
    <source>
        <strain evidence="2 3">NBRC 111202</strain>
    </source>
</reference>
<proteinExistence type="predicted"/>
<evidence type="ECO:0000313" key="3">
    <source>
        <dbReference type="Proteomes" id="UP000188533"/>
    </source>
</evidence>
<reference evidence="2 3" key="1">
    <citation type="submission" date="2016-08" db="EMBL/GenBank/DDBJ databases">
        <authorList>
            <consortium name="Lentinula edodes genome sequencing consortium"/>
            <person name="Sakamoto Y."/>
            <person name="Nakade K."/>
            <person name="Sato S."/>
            <person name="Yoshida Y."/>
            <person name="Miyazaki K."/>
            <person name="Natsume S."/>
            <person name="Konno N."/>
        </authorList>
    </citation>
    <scope>NUCLEOTIDE SEQUENCE [LARGE SCALE GENOMIC DNA]</scope>
    <source>
        <strain evidence="2 3">NBRC 111202</strain>
    </source>
</reference>
<dbReference type="EMBL" id="BDGU01000198">
    <property type="protein sequence ID" value="GAW04566.1"/>
    <property type="molecule type" value="Genomic_DNA"/>
</dbReference>
<keyword evidence="3" id="KW-1185">Reference proteome</keyword>
<keyword evidence="1" id="KW-0812">Transmembrane</keyword>
<evidence type="ECO:0000313" key="2">
    <source>
        <dbReference type="EMBL" id="GAW04566.1"/>
    </source>
</evidence>
<name>A0A1Q3EBG9_LENED</name>
<keyword evidence="1" id="KW-1133">Transmembrane helix</keyword>
<gene>
    <name evidence="2" type="ORF">LENED_006369</name>
</gene>
<dbReference type="Proteomes" id="UP000188533">
    <property type="component" value="Unassembled WGS sequence"/>
</dbReference>
<evidence type="ECO:0000256" key="1">
    <source>
        <dbReference type="SAM" id="Phobius"/>
    </source>
</evidence>
<dbReference type="AlphaFoldDB" id="A0A1Q3EBG9"/>
<accession>A0A1Q3EBG9</accession>
<protein>
    <submittedName>
        <fullName evidence="2">Uncharacterized protein</fullName>
    </submittedName>
</protein>
<organism evidence="2 3">
    <name type="scientific">Lentinula edodes</name>
    <name type="common">Shiitake mushroom</name>
    <name type="synonym">Lentinus edodes</name>
    <dbReference type="NCBI Taxonomy" id="5353"/>
    <lineage>
        <taxon>Eukaryota</taxon>
        <taxon>Fungi</taxon>
        <taxon>Dikarya</taxon>
        <taxon>Basidiomycota</taxon>
        <taxon>Agaricomycotina</taxon>
        <taxon>Agaricomycetes</taxon>
        <taxon>Agaricomycetidae</taxon>
        <taxon>Agaricales</taxon>
        <taxon>Marasmiineae</taxon>
        <taxon>Omphalotaceae</taxon>
        <taxon>Lentinula</taxon>
    </lineage>
</organism>
<sequence length="67" mass="7600">MGATSTRRAVRIRTCRVILLGSRRSICQVERGHLLSYESSNLTTLSGVLLILLLIVIYLTKAWTRLR</sequence>